<name>A0A9P0PVZ1_ACAOB</name>
<evidence type="ECO:0000313" key="2">
    <source>
        <dbReference type="EMBL" id="CAH1995937.1"/>
    </source>
</evidence>
<feature type="compositionally biased region" description="Basic residues" evidence="1">
    <location>
        <begin position="65"/>
        <end position="75"/>
    </location>
</feature>
<dbReference type="AlphaFoldDB" id="A0A9P0PVZ1"/>
<feature type="region of interest" description="Disordered" evidence="1">
    <location>
        <begin position="1"/>
        <end position="24"/>
    </location>
</feature>
<sequence length="75" mass="8648">MLADISSVPRLRVEAAKRRSRSVASELTCTSNIESCLENFRKRKVGKGEEQKETKKRKTDDKPRVSRTKQRKINS</sequence>
<protein>
    <submittedName>
        <fullName evidence="2">Uncharacterized protein</fullName>
    </submittedName>
</protein>
<gene>
    <name evidence="2" type="ORF">ACAOBT_LOCUS22931</name>
</gene>
<accession>A0A9P0PVZ1</accession>
<dbReference type="EMBL" id="CAKOFQ010007244">
    <property type="protein sequence ID" value="CAH1995937.1"/>
    <property type="molecule type" value="Genomic_DNA"/>
</dbReference>
<keyword evidence="3" id="KW-1185">Reference proteome</keyword>
<evidence type="ECO:0000313" key="3">
    <source>
        <dbReference type="Proteomes" id="UP001152888"/>
    </source>
</evidence>
<reference evidence="2" key="1">
    <citation type="submission" date="2022-03" db="EMBL/GenBank/DDBJ databases">
        <authorList>
            <person name="Sayadi A."/>
        </authorList>
    </citation>
    <scope>NUCLEOTIDE SEQUENCE</scope>
</reference>
<proteinExistence type="predicted"/>
<comment type="caution">
    <text evidence="2">The sequence shown here is derived from an EMBL/GenBank/DDBJ whole genome shotgun (WGS) entry which is preliminary data.</text>
</comment>
<feature type="compositionally biased region" description="Basic and acidic residues" evidence="1">
    <location>
        <begin position="46"/>
        <end position="64"/>
    </location>
</feature>
<evidence type="ECO:0000256" key="1">
    <source>
        <dbReference type="SAM" id="MobiDB-lite"/>
    </source>
</evidence>
<organism evidence="2 3">
    <name type="scientific">Acanthoscelides obtectus</name>
    <name type="common">Bean weevil</name>
    <name type="synonym">Bruchus obtectus</name>
    <dbReference type="NCBI Taxonomy" id="200917"/>
    <lineage>
        <taxon>Eukaryota</taxon>
        <taxon>Metazoa</taxon>
        <taxon>Ecdysozoa</taxon>
        <taxon>Arthropoda</taxon>
        <taxon>Hexapoda</taxon>
        <taxon>Insecta</taxon>
        <taxon>Pterygota</taxon>
        <taxon>Neoptera</taxon>
        <taxon>Endopterygota</taxon>
        <taxon>Coleoptera</taxon>
        <taxon>Polyphaga</taxon>
        <taxon>Cucujiformia</taxon>
        <taxon>Chrysomeloidea</taxon>
        <taxon>Chrysomelidae</taxon>
        <taxon>Bruchinae</taxon>
        <taxon>Bruchini</taxon>
        <taxon>Acanthoscelides</taxon>
    </lineage>
</organism>
<dbReference type="Proteomes" id="UP001152888">
    <property type="component" value="Unassembled WGS sequence"/>
</dbReference>
<feature type="region of interest" description="Disordered" evidence="1">
    <location>
        <begin position="43"/>
        <end position="75"/>
    </location>
</feature>